<reference evidence="1 2" key="1">
    <citation type="submission" date="2023-11" db="EMBL/GenBank/DDBJ databases">
        <title>Halocaridina rubra genome assembly.</title>
        <authorList>
            <person name="Smith C."/>
        </authorList>
    </citation>
    <scope>NUCLEOTIDE SEQUENCE [LARGE SCALE GENOMIC DNA]</scope>
    <source>
        <strain evidence="1">EP-1</strain>
        <tissue evidence="1">Whole</tissue>
    </source>
</reference>
<name>A0AAN8X4X8_HALRR</name>
<sequence>AREARLRHYGHVVRRREEEPIRRAKNMPVIGRRSVERQRIRWMDVVGRDVVEAELEEGDARYR</sequence>
<protein>
    <submittedName>
        <fullName evidence="1">Uncharacterized protein</fullName>
    </submittedName>
</protein>
<evidence type="ECO:0000313" key="1">
    <source>
        <dbReference type="EMBL" id="KAK7076637.1"/>
    </source>
</evidence>
<proteinExistence type="predicted"/>
<dbReference type="EMBL" id="JAXCGZ010009594">
    <property type="protein sequence ID" value="KAK7076637.1"/>
    <property type="molecule type" value="Genomic_DNA"/>
</dbReference>
<organism evidence="1 2">
    <name type="scientific">Halocaridina rubra</name>
    <name type="common">Hawaiian red shrimp</name>
    <dbReference type="NCBI Taxonomy" id="373956"/>
    <lineage>
        <taxon>Eukaryota</taxon>
        <taxon>Metazoa</taxon>
        <taxon>Ecdysozoa</taxon>
        <taxon>Arthropoda</taxon>
        <taxon>Crustacea</taxon>
        <taxon>Multicrustacea</taxon>
        <taxon>Malacostraca</taxon>
        <taxon>Eumalacostraca</taxon>
        <taxon>Eucarida</taxon>
        <taxon>Decapoda</taxon>
        <taxon>Pleocyemata</taxon>
        <taxon>Caridea</taxon>
        <taxon>Atyoidea</taxon>
        <taxon>Atyidae</taxon>
        <taxon>Halocaridina</taxon>
    </lineage>
</organism>
<gene>
    <name evidence="1" type="ORF">SK128_025610</name>
</gene>
<dbReference type="AlphaFoldDB" id="A0AAN8X4X8"/>
<accession>A0AAN8X4X8</accession>
<feature type="non-terminal residue" evidence="1">
    <location>
        <position position="1"/>
    </location>
</feature>
<comment type="caution">
    <text evidence="1">The sequence shown here is derived from an EMBL/GenBank/DDBJ whole genome shotgun (WGS) entry which is preliminary data.</text>
</comment>
<dbReference type="Proteomes" id="UP001381693">
    <property type="component" value="Unassembled WGS sequence"/>
</dbReference>
<evidence type="ECO:0000313" key="2">
    <source>
        <dbReference type="Proteomes" id="UP001381693"/>
    </source>
</evidence>
<keyword evidence="2" id="KW-1185">Reference proteome</keyword>